<protein>
    <submittedName>
        <fullName evidence="1">Uncharacterized protein</fullName>
    </submittedName>
</protein>
<evidence type="ECO:0000313" key="1">
    <source>
        <dbReference type="EMBL" id="DAF47981.1"/>
    </source>
</evidence>
<sequence length="180" mass="20337">MANVRKNTTTATINNDITEVKSKREIQLTDRVFLENTRNWELGFRAVETQRDITIPPNAKKFAQLNVGEVMAQIQEGNGMFCGTDGFGNNAYLKILDEDIRRYVFSLDENDNNDPVILDINSVKALLSISNKADFMAELSRIVVTEGDKKMIIPLAKEVGIDNVAVYKRNEIENISGYKF</sequence>
<dbReference type="EMBL" id="BK032562">
    <property type="protein sequence ID" value="DAF47981.1"/>
    <property type="molecule type" value="Genomic_DNA"/>
</dbReference>
<name>A0A8S5SAF2_9CAUD</name>
<reference evidence="1" key="1">
    <citation type="journal article" date="2021" name="Proc. Natl. Acad. Sci. U.S.A.">
        <title>A Catalog of Tens of Thousands of Viruses from Human Metagenomes Reveals Hidden Associations with Chronic Diseases.</title>
        <authorList>
            <person name="Tisza M.J."/>
            <person name="Buck C.B."/>
        </authorList>
    </citation>
    <scope>NUCLEOTIDE SEQUENCE</scope>
    <source>
        <strain evidence="1">CtgaY24</strain>
    </source>
</reference>
<proteinExistence type="predicted"/>
<accession>A0A8S5SAF2</accession>
<organism evidence="1">
    <name type="scientific">Siphoviridae sp. ctgaY24</name>
    <dbReference type="NCBI Taxonomy" id="2827911"/>
    <lineage>
        <taxon>Viruses</taxon>
        <taxon>Duplodnaviria</taxon>
        <taxon>Heunggongvirae</taxon>
        <taxon>Uroviricota</taxon>
        <taxon>Caudoviricetes</taxon>
    </lineage>
</organism>